<evidence type="ECO:0000313" key="5">
    <source>
        <dbReference type="EMBL" id="KRG66786.1"/>
    </source>
</evidence>
<feature type="repeat" description="TPR" evidence="1">
    <location>
        <begin position="383"/>
        <end position="416"/>
    </location>
</feature>
<dbReference type="InterPro" id="IPR002035">
    <property type="entry name" value="VWF_A"/>
</dbReference>
<feature type="transmembrane region" description="Helical" evidence="3">
    <location>
        <begin position="14"/>
        <end position="30"/>
    </location>
</feature>
<dbReference type="PROSITE" id="PS50293">
    <property type="entry name" value="TPR_REGION"/>
    <property type="match status" value="1"/>
</dbReference>
<evidence type="ECO:0000256" key="2">
    <source>
        <dbReference type="SAM" id="MobiDB-lite"/>
    </source>
</evidence>
<evidence type="ECO:0000256" key="3">
    <source>
        <dbReference type="SAM" id="Phobius"/>
    </source>
</evidence>
<sequence>MINWQDLHFLRPEWLWALLLVPAAVLGGWWRRHRSARWHDAVDPHLLAHVISDGRKRGWWGSVAVALGLTLAALALAGPSWRQLEQPLWESKTPLVIVLDLSSSIRATDLPPSRLLQARAKLASLLRERKGGEVALVAFAWEPFTVAPLTDDAANVALFLDALAPEVMPVDGQRPDKALQWAGDLLKQSGARNGEILLLTDHADAAALAEAARLRVAGYRVSAIGLGSLQGASYRDPRGAIEQAHLDETSLRALATAGGGGYQRIANTSADLKALGVLEPQAGAQDRQLQASSGKQWQDEGYWLLPPLLLLALFAFRRPRRVVPVLALCLLLPMWQPAQAAEQGGWWQRADQRQHQRLGEGVDAYRLGDFATAQKKFEGIDSDQGWYNLGNALARQGKYDEAIEAYDRALKAHPGMQDALANRAAVDAARKRKSQQGQQGQQGKQSNPSKPQQGKDQPGQQGQQQNPSQQNQQGQQGQQSGQQGQPQNGQTGQPSNPAQQGQRPAEQNPSQDGSRSPDKGEQPPQSEDAGRQQQADQAQRQRMAEAMRQQQAGEGEQQDGAVAAAMTPAQREQQQAVEAWMQRVPDEPGDLLKAKFQLEYERRMREKR</sequence>
<dbReference type="Gene3D" id="3.40.50.410">
    <property type="entry name" value="von Willebrand factor, type A domain"/>
    <property type="match status" value="1"/>
</dbReference>
<dbReference type="PROSITE" id="PS50005">
    <property type="entry name" value="TPR"/>
    <property type="match status" value="1"/>
</dbReference>
<reference evidence="5 6" key="1">
    <citation type="submission" date="2015-05" db="EMBL/GenBank/DDBJ databases">
        <title>Genome sequencing and analysis of members of genus Stenotrophomonas.</title>
        <authorList>
            <person name="Patil P.P."/>
            <person name="Midha S."/>
            <person name="Patil P.B."/>
        </authorList>
    </citation>
    <scope>NUCLEOTIDE SEQUENCE [LARGE SCALE GENOMIC DNA]</scope>
    <source>
        <strain evidence="5 6">DSM 18941</strain>
    </source>
</reference>
<dbReference type="Pfam" id="PF00515">
    <property type="entry name" value="TPR_1"/>
    <property type="match status" value="1"/>
</dbReference>
<dbReference type="SUPFAM" id="SSF53300">
    <property type="entry name" value="vWA-like"/>
    <property type="match status" value="1"/>
</dbReference>
<dbReference type="SMART" id="SM00327">
    <property type="entry name" value="VWA"/>
    <property type="match status" value="1"/>
</dbReference>
<dbReference type="InterPro" id="IPR011990">
    <property type="entry name" value="TPR-like_helical_dom_sf"/>
</dbReference>
<accession>A0A0R0CKW7</accession>
<evidence type="ECO:0000259" key="4">
    <source>
        <dbReference type="PROSITE" id="PS50234"/>
    </source>
</evidence>
<dbReference type="PATRIC" id="fig|405446.3.peg.2063"/>
<dbReference type="PANTHER" id="PTHR22550">
    <property type="entry name" value="SPORE GERMINATION PROTEIN"/>
    <property type="match status" value="1"/>
</dbReference>
<dbReference type="OrthoDB" id="9807628at2"/>
<protein>
    <submittedName>
        <fullName evidence="5">Membrane protein</fullName>
    </submittedName>
</protein>
<feature type="region of interest" description="Disordered" evidence="2">
    <location>
        <begin position="422"/>
        <end position="577"/>
    </location>
</feature>
<dbReference type="Gene3D" id="1.25.40.10">
    <property type="entry name" value="Tetratricopeptide repeat domain"/>
    <property type="match status" value="1"/>
</dbReference>
<feature type="compositionally biased region" description="Low complexity" evidence="2">
    <location>
        <begin position="435"/>
        <end position="497"/>
    </location>
</feature>
<evidence type="ECO:0000313" key="6">
    <source>
        <dbReference type="Proteomes" id="UP000051863"/>
    </source>
</evidence>
<keyword evidence="6" id="KW-1185">Reference proteome</keyword>
<organism evidence="5 6">
    <name type="scientific">Stenotrophomonas terrae</name>
    <dbReference type="NCBI Taxonomy" id="405446"/>
    <lineage>
        <taxon>Bacteria</taxon>
        <taxon>Pseudomonadati</taxon>
        <taxon>Pseudomonadota</taxon>
        <taxon>Gammaproteobacteria</taxon>
        <taxon>Lysobacterales</taxon>
        <taxon>Lysobacteraceae</taxon>
        <taxon>Stenotrophomonas</taxon>
    </lineage>
</organism>
<dbReference type="InterPro" id="IPR019734">
    <property type="entry name" value="TPR_rpt"/>
</dbReference>
<dbReference type="InterPro" id="IPR036465">
    <property type="entry name" value="vWFA_dom_sf"/>
</dbReference>
<gene>
    <name evidence="5" type="ORF">ABB27_12275</name>
</gene>
<keyword evidence="1" id="KW-0802">TPR repeat</keyword>
<feature type="compositionally biased region" description="Polar residues" evidence="2">
    <location>
        <begin position="498"/>
        <end position="514"/>
    </location>
</feature>
<keyword evidence="3" id="KW-0812">Transmembrane</keyword>
<dbReference type="SMART" id="SM00028">
    <property type="entry name" value="TPR"/>
    <property type="match status" value="1"/>
</dbReference>
<keyword evidence="3" id="KW-0472">Membrane</keyword>
<evidence type="ECO:0000256" key="1">
    <source>
        <dbReference type="PROSITE-ProRule" id="PRU00339"/>
    </source>
</evidence>
<comment type="caution">
    <text evidence="5">The sequence shown here is derived from an EMBL/GenBank/DDBJ whole genome shotgun (WGS) entry which is preliminary data.</text>
</comment>
<dbReference type="SUPFAM" id="SSF48452">
    <property type="entry name" value="TPR-like"/>
    <property type="match status" value="1"/>
</dbReference>
<proteinExistence type="predicted"/>
<dbReference type="EMBL" id="LDJJ01000040">
    <property type="protein sequence ID" value="KRG66786.1"/>
    <property type="molecule type" value="Genomic_DNA"/>
</dbReference>
<name>A0A0R0CKW7_9GAMM</name>
<keyword evidence="3" id="KW-1133">Transmembrane helix</keyword>
<dbReference type="RefSeq" id="WP_057629014.1">
    <property type="nucleotide sequence ID" value="NZ_LDJJ01000040.1"/>
</dbReference>
<feature type="transmembrane region" description="Helical" evidence="3">
    <location>
        <begin position="59"/>
        <end position="81"/>
    </location>
</feature>
<dbReference type="AlphaFoldDB" id="A0A0R0CKW7"/>
<feature type="compositionally biased region" description="Low complexity" evidence="2">
    <location>
        <begin position="531"/>
        <end position="565"/>
    </location>
</feature>
<dbReference type="InterPro" id="IPR050768">
    <property type="entry name" value="UPF0353/GerABKA_families"/>
</dbReference>
<dbReference type="PROSITE" id="PS50234">
    <property type="entry name" value="VWFA"/>
    <property type="match status" value="1"/>
</dbReference>
<dbReference type="Proteomes" id="UP000051863">
    <property type="component" value="Unassembled WGS sequence"/>
</dbReference>
<feature type="domain" description="VWFA" evidence="4">
    <location>
        <begin position="94"/>
        <end position="282"/>
    </location>
</feature>
<dbReference type="PANTHER" id="PTHR22550:SF14">
    <property type="entry name" value="VWFA DOMAIN-CONTAINING PROTEIN"/>
    <property type="match status" value="1"/>
</dbReference>
<dbReference type="Pfam" id="PF13519">
    <property type="entry name" value="VWA_2"/>
    <property type="match status" value="1"/>
</dbReference>